<proteinExistence type="predicted"/>
<dbReference type="EMBL" id="CR382138">
    <property type="protein sequence ID" value="CAG89143.2"/>
    <property type="molecule type" value="Genomic_DNA"/>
</dbReference>
<dbReference type="OrthoDB" id="4084695at2759"/>
<dbReference type="RefSeq" id="XP_460802.2">
    <property type="nucleotide sequence ID" value="XM_460802.1"/>
</dbReference>
<protein>
    <submittedName>
        <fullName evidence="2">DEHA2F10054p</fullName>
    </submittedName>
</protein>
<dbReference type="STRING" id="284592.Q6BLW9"/>
<organism evidence="2 3">
    <name type="scientific">Debaryomyces hansenii (strain ATCC 36239 / CBS 767 / BCRC 21394 / JCM 1990 / NBRC 0083 / IGC 2968)</name>
    <name type="common">Yeast</name>
    <name type="synonym">Torulaspora hansenii</name>
    <dbReference type="NCBI Taxonomy" id="284592"/>
    <lineage>
        <taxon>Eukaryota</taxon>
        <taxon>Fungi</taxon>
        <taxon>Dikarya</taxon>
        <taxon>Ascomycota</taxon>
        <taxon>Saccharomycotina</taxon>
        <taxon>Pichiomycetes</taxon>
        <taxon>Debaryomycetaceae</taxon>
        <taxon>Debaryomyces</taxon>
    </lineage>
</organism>
<dbReference type="GeneID" id="2904214"/>
<feature type="region of interest" description="Disordered" evidence="1">
    <location>
        <begin position="186"/>
        <end position="207"/>
    </location>
</feature>
<dbReference type="VEuPathDB" id="FungiDB:DEHA2F10054g"/>
<reference evidence="2 3" key="1">
    <citation type="journal article" date="2004" name="Nature">
        <title>Genome evolution in yeasts.</title>
        <authorList>
            <consortium name="Genolevures"/>
            <person name="Dujon B."/>
            <person name="Sherman D."/>
            <person name="Fischer G."/>
            <person name="Durrens P."/>
            <person name="Casaregola S."/>
            <person name="Lafontaine I."/>
            <person name="de Montigny J."/>
            <person name="Marck C."/>
            <person name="Neuveglise C."/>
            <person name="Talla E."/>
            <person name="Goffard N."/>
            <person name="Frangeul L."/>
            <person name="Aigle M."/>
            <person name="Anthouard V."/>
            <person name="Babour A."/>
            <person name="Barbe V."/>
            <person name="Barnay S."/>
            <person name="Blanchin S."/>
            <person name="Beckerich J.M."/>
            <person name="Beyne E."/>
            <person name="Bleykasten C."/>
            <person name="Boisrame A."/>
            <person name="Boyer J."/>
            <person name="Cattolico L."/>
            <person name="Confanioleri F."/>
            <person name="de Daruvar A."/>
            <person name="Despons L."/>
            <person name="Fabre E."/>
            <person name="Fairhead C."/>
            <person name="Ferry-Dumazet H."/>
            <person name="Groppi A."/>
            <person name="Hantraye F."/>
            <person name="Hennequin C."/>
            <person name="Jauniaux N."/>
            <person name="Joyet P."/>
            <person name="Kachouri R."/>
            <person name="Kerrest A."/>
            <person name="Koszul R."/>
            <person name="Lemaire M."/>
            <person name="Lesur I."/>
            <person name="Ma L."/>
            <person name="Muller H."/>
            <person name="Nicaud J.M."/>
            <person name="Nikolski M."/>
            <person name="Oztas S."/>
            <person name="Ozier-Kalogeropoulos O."/>
            <person name="Pellenz S."/>
            <person name="Potier S."/>
            <person name="Richard G.F."/>
            <person name="Straub M.L."/>
            <person name="Suleau A."/>
            <person name="Swennene D."/>
            <person name="Tekaia F."/>
            <person name="Wesolowski-Louvel M."/>
            <person name="Westhof E."/>
            <person name="Wirth B."/>
            <person name="Zeniou-Meyer M."/>
            <person name="Zivanovic I."/>
            <person name="Bolotin-Fukuhara M."/>
            <person name="Thierry A."/>
            <person name="Bouchier C."/>
            <person name="Caudron B."/>
            <person name="Scarpelli C."/>
            <person name="Gaillardin C."/>
            <person name="Weissenbach J."/>
            <person name="Wincker P."/>
            <person name="Souciet J.L."/>
        </authorList>
    </citation>
    <scope>NUCLEOTIDE SEQUENCE [LARGE SCALE GENOMIC DNA]</scope>
    <source>
        <strain evidence="3">ATCC 36239 / CBS 767 / BCRC 21394 / JCM 1990 / NBRC 0083 / IGC 2968</strain>
    </source>
</reference>
<feature type="compositionally biased region" description="Polar residues" evidence="1">
    <location>
        <begin position="192"/>
        <end position="206"/>
    </location>
</feature>
<dbReference type="OMA" id="EDIEHDN"/>
<dbReference type="Proteomes" id="UP000000599">
    <property type="component" value="Chromosome F"/>
</dbReference>
<accession>Q6BLW9</accession>
<feature type="region of interest" description="Disordered" evidence="1">
    <location>
        <begin position="112"/>
        <end position="147"/>
    </location>
</feature>
<dbReference type="AlphaFoldDB" id="Q6BLW9"/>
<dbReference type="KEGG" id="dha:DEHA2F10054g"/>
<evidence type="ECO:0000313" key="3">
    <source>
        <dbReference type="Proteomes" id="UP000000599"/>
    </source>
</evidence>
<dbReference type="eggNOG" id="ENOG502T41C">
    <property type="taxonomic scope" value="Eukaryota"/>
</dbReference>
<evidence type="ECO:0000256" key="1">
    <source>
        <dbReference type="SAM" id="MobiDB-lite"/>
    </source>
</evidence>
<dbReference type="HOGENOM" id="CLU_077705_0_0_1"/>
<name>Q6BLW9_DEBHA</name>
<gene>
    <name evidence="2" type="ordered locus">DEHA2F10054g</name>
</gene>
<dbReference type="InParanoid" id="Q6BLW9"/>
<evidence type="ECO:0000313" key="2">
    <source>
        <dbReference type="EMBL" id="CAG89143.2"/>
    </source>
</evidence>
<keyword evidence="3" id="KW-1185">Reference proteome</keyword>
<sequence>MLTRTINRTVASYSTKRLLHSSLPRFVKNDDSTIDNYRMPSQTSINEWEFKYDFIPKVAEPKIPPVSREAIKQDIANEKKVQVEKEMLNSEVVSVKAEANDAPVLHGGEAVKAEPEFLQDRGSTPVDASYATPRESAKPSKPANRGKYLQTSINPQINQSEVVNMGANEVDHKSSDVKQERVVDDVEHDNLHTSGQENANKSSTSFGVPLALLGVGAGGYYYYKSSDSDSQKK</sequence>